<protein>
    <submittedName>
        <fullName evidence="1">Uncharacterized protein</fullName>
    </submittedName>
</protein>
<gene>
    <name evidence="1" type="ORF">BN948_01823</name>
</gene>
<sequence>MQALVNLDDVPVIERQHARAGLFRSQSLLHGEEGTPENFYLQLAHTYADFHSPRHRHNFDQVRVQLHGDADFARNGVMRPGSIAYFPEGVHYGPQSIAGESATLVLQFGGASGSGYISEARFQQAVDELRRHGTFENGVFRRHEGESGRKNQDAYEAVWEHVHGRRIAYSPSELDAPVFLDPAAIEWQDDPAAPGVRRKPLGRFSARGTRLSLIGLSADMPVPLAPHAIVFVLDGEGTSPLGTWKRHATLRTDADGATVRATRPSELLEMHIPPLTGH</sequence>
<reference evidence="2" key="1">
    <citation type="submission" date="2014-11" db="EMBL/GenBank/DDBJ databases">
        <title>Draft genome sequence of Hydrogenophaga intermedia S1.</title>
        <authorList>
            <person name="Gan H.M."/>
            <person name="Chew T.H."/>
            <person name="Stolz A."/>
        </authorList>
    </citation>
    <scope>NUCLEOTIDE SEQUENCE [LARGE SCALE GENOMIC DNA]</scope>
    <source>
        <strain evidence="2">S1</strain>
    </source>
</reference>
<accession>A0A1L1PS21</accession>
<dbReference type="RefSeq" id="WP_009518669.1">
    <property type="nucleotide sequence ID" value="NZ_CCAE010000011.1"/>
</dbReference>
<dbReference type="Proteomes" id="UP000028878">
    <property type="component" value="Unassembled WGS sequence"/>
</dbReference>
<organism evidence="1 2">
    <name type="scientific">Hydrogenophaga intermedia</name>
    <dbReference type="NCBI Taxonomy" id="65786"/>
    <lineage>
        <taxon>Bacteria</taxon>
        <taxon>Pseudomonadati</taxon>
        <taxon>Pseudomonadota</taxon>
        <taxon>Betaproteobacteria</taxon>
        <taxon>Burkholderiales</taxon>
        <taxon>Comamonadaceae</taxon>
        <taxon>Hydrogenophaga</taxon>
    </lineage>
</organism>
<dbReference type="AlphaFoldDB" id="A0A1L1PS21"/>
<proteinExistence type="predicted"/>
<dbReference type="InterPro" id="IPR011051">
    <property type="entry name" value="RmlC_Cupin_sf"/>
</dbReference>
<dbReference type="InterPro" id="IPR014710">
    <property type="entry name" value="RmlC-like_jellyroll"/>
</dbReference>
<evidence type="ECO:0000313" key="2">
    <source>
        <dbReference type="Proteomes" id="UP000028878"/>
    </source>
</evidence>
<evidence type="ECO:0000313" key="1">
    <source>
        <dbReference type="EMBL" id="CDN87401.1"/>
    </source>
</evidence>
<dbReference type="EMBL" id="CCAE010000011">
    <property type="protein sequence ID" value="CDN87401.1"/>
    <property type="molecule type" value="Genomic_DNA"/>
</dbReference>
<dbReference type="Gene3D" id="2.60.120.10">
    <property type="entry name" value="Jelly Rolls"/>
    <property type="match status" value="1"/>
</dbReference>
<name>A0A1L1PS21_HYDIT</name>
<dbReference type="SUPFAM" id="SSF51182">
    <property type="entry name" value="RmlC-like cupins"/>
    <property type="match status" value="2"/>
</dbReference>
<keyword evidence="2" id="KW-1185">Reference proteome</keyword>